<dbReference type="AlphaFoldDB" id="A0A221MH45"/>
<dbReference type="EMBL" id="CP022437">
    <property type="protein sequence ID" value="ASN06967.1"/>
    <property type="molecule type" value="Genomic_DNA"/>
</dbReference>
<keyword evidence="4 7" id="KW-0812">Transmembrane</keyword>
<dbReference type="Pfam" id="PF05977">
    <property type="entry name" value="MFS_3"/>
    <property type="match status" value="1"/>
</dbReference>
<dbReference type="PANTHER" id="PTHR23513">
    <property type="entry name" value="INTEGRAL MEMBRANE EFFLUX PROTEIN-RELATED"/>
    <property type="match status" value="1"/>
</dbReference>
<dbReference type="InterPro" id="IPR036259">
    <property type="entry name" value="MFS_trans_sf"/>
</dbReference>
<evidence type="ECO:0000256" key="7">
    <source>
        <dbReference type="SAM" id="Phobius"/>
    </source>
</evidence>
<keyword evidence="6 7" id="KW-0472">Membrane</keyword>
<feature type="transmembrane region" description="Helical" evidence="7">
    <location>
        <begin position="338"/>
        <end position="365"/>
    </location>
</feature>
<gene>
    <name evidence="8" type="ORF">CFK40_19090</name>
</gene>
<proteinExistence type="predicted"/>
<dbReference type="SUPFAM" id="SSF103473">
    <property type="entry name" value="MFS general substrate transporter"/>
    <property type="match status" value="1"/>
</dbReference>
<reference evidence="8 9" key="1">
    <citation type="journal article" date="2003" name="Int. J. Syst. Evol. Microbiol.">
        <title>Virgibacillus carmonensis sp. nov., Virgibacillus necropolis sp. nov. and Virgibacillus picturae sp. nov., three novel species isolated from deteriorated mural paintings, transfer of the species of the genus salibacillus to Virgibacillus, as Virgibacillus marismortui comb. nov. and Virgibacillus salexigens comb. nov., and emended description of the genus Virgibacillus.</title>
        <authorList>
            <person name="Heyrman J."/>
            <person name="Logan N.A."/>
            <person name="Busse H.J."/>
            <person name="Balcaen A."/>
            <person name="Lebbe L."/>
            <person name="Rodriguez-Diaz M."/>
            <person name="Swings J."/>
            <person name="De Vos P."/>
        </authorList>
    </citation>
    <scope>NUCLEOTIDE SEQUENCE [LARGE SCALE GENOMIC DNA]</scope>
    <source>
        <strain evidence="8 9">LMG 19488</strain>
    </source>
</reference>
<evidence type="ECO:0000256" key="4">
    <source>
        <dbReference type="ARBA" id="ARBA00022692"/>
    </source>
</evidence>
<evidence type="ECO:0000256" key="2">
    <source>
        <dbReference type="ARBA" id="ARBA00022448"/>
    </source>
</evidence>
<keyword evidence="2" id="KW-0813">Transport</keyword>
<dbReference type="Proteomes" id="UP000204391">
    <property type="component" value="Chromosome"/>
</dbReference>
<feature type="transmembrane region" description="Helical" evidence="7">
    <location>
        <begin position="371"/>
        <end position="390"/>
    </location>
</feature>
<dbReference type="KEGG" id="vne:CFK40_19090"/>
<feature type="transmembrane region" description="Helical" evidence="7">
    <location>
        <begin position="308"/>
        <end position="326"/>
    </location>
</feature>
<keyword evidence="3" id="KW-1003">Cell membrane</keyword>
<sequence length="404" mass="43302">MLRERNFLMLWLGQLVSIFGGRFSELVIPWIVLEITDSPIKAAIVAISTHIAPLLFSLPVGVWIENRPKKKIAMSAELIRAIMMSLLVFVIYIDQFNVMVISSILFITGIAGLFFTISINSLLPGIAGRKRLVEAYNYLEAADAVSTLIGPLLAGFALTAIGAAATLGIDAFSFLLSFIGIACLTIREKVSNKNQQSTEKGSWKQVLVGLKLLFSTKIQRFITLNLAVLNFSTHSVSLLAIVYANQVLGLTAAETGILLSGAGAGNIVGIFLMHRVKDMHWNKLYGTILVVSGLGVMLIAISSTLWSAFAGMFLFDGALSMAFVINGAARQTITSDSFLARVSSGGILLAGIVVIIAIGFAGVVAELINPVLALSLCAVLLLVNSLISYVQKHLKKPLSSFGIE</sequence>
<dbReference type="Gene3D" id="1.20.1250.20">
    <property type="entry name" value="MFS general substrate transporter like domains"/>
    <property type="match status" value="1"/>
</dbReference>
<dbReference type="OrthoDB" id="2707121at2"/>
<feature type="transmembrane region" description="Helical" evidence="7">
    <location>
        <begin position="284"/>
        <end position="302"/>
    </location>
</feature>
<feature type="transmembrane region" description="Helical" evidence="7">
    <location>
        <begin position="144"/>
        <end position="165"/>
    </location>
</feature>
<accession>A0A221MH45</accession>
<dbReference type="RefSeq" id="WP_089533962.1">
    <property type="nucleotide sequence ID" value="NZ_CP022437.1"/>
</dbReference>
<name>A0A221MH45_9BACI</name>
<evidence type="ECO:0000256" key="6">
    <source>
        <dbReference type="ARBA" id="ARBA00023136"/>
    </source>
</evidence>
<feature type="transmembrane region" description="Helical" evidence="7">
    <location>
        <begin position="221"/>
        <end position="244"/>
    </location>
</feature>
<dbReference type="PANTHER" id="PTHR23513:SF6">
    <property type="entry name" value="MAJOR FACILITATOR SUPERFAMILY ASSOCIATED DOMAIN-CONTAINING PROTEIN"/>
    <property type="match status" value="1"/>
</dbReference>
<evidence type="ECO:0000256" key="3">
    <source>
        <dbReference type="ARBA" id="ARBA00022475"/>
    </source>
</evidence>
<evidence type="ECO:0000313" key="8">
    <source>
        <dbReference type="EMBL" id="ASN06967.1"/>
    </source>
</evidence>
<dbReference type="CDD" id="cd06173">
    <property type="entry name" value="MFS_MefA_like"/>
    <property type="match status" value="1"/>
</dbReference>
<evidence type="ECO:0000256" key="1">
    <source>
        <dbReference type="ARBA" id="ARBA00004651"/>
    </source>
</evidence>
<keyword evidence="5 7" id="KW-1133">Transmembrane helix</keyword>
<protein>
    <recommendedName>
        <fullName evidence="10">MFS transporter</fullName>
    </recommendedName>
</protein>
<feature type="transmembrane region" description="Helical" evidence="7">
    <location>
        <begin position="171"/>
        <end position="187"/>
    </location>
</feature>
<evidence type="ECO:0000256" key="5">
    <source>
        <dbReference type="ARBA" id="ARBA00022989"/>
    </source>
</evidence>
<organism evidence="8 9">
    <name type="scientific">Virgibacillus necropolis</name>
    <dbReference type="NCBI Taxonomy" id="163877"/>
    <lineage>
        <taxon>Bacteria</taxon>
        <taxon>Bacillati</taxon>
        <taxon>Bacillota</taxon>
        <taxon>Bacilli</taxon>
        <taxon>Bacillales</taxon>
        <taxon>Bacillaceae</taxon>
        <taxon>Virgibacillus</taxon>
    </lineage>
</organism>
<dbReference type="InterPro" id="IPR010290">
    <property type="entry name" value="TM_effector"/>
</dbReference>
<feature type="transmembrane region" description="Helical" evidence="7">
    <location>
        <begin position="40"/>
        <end position="64"/>
    </location>
</feature>
<evidence type="ECO:0008006" key="10">
    <source>
        <dbReference type="Google" id="ProtNLM"/>
    </source>
</evidence>
<keyword evidence="9" id="KW-1185">Reference proteome</keyword>
<evidence type="ECO:0000313" key="9">
    <source>
        <dbReference type="Proteomes" id="UP000204391"/>
    </source>
</evidence>
<feature type="transmembrane region" description="Helical" evidence="7">
    <location>
        <begin position="99"/>
        <end position="123"/>
    </location>
</feature>
<feature type="transmembrane region" description="Helical" evidence="7">
    <location>
        <begin position="250"/>
        <end position="272"/>
    </location>
</feature>
<comment type="subcellular location">
    <subcellularLocation>
        <location evidence="1">Cell membrane</location>
        <topology evidence="1">Multi-pass membrane protein</topology>
    </subcellularLocation>
</comment>
<dbReference type="GO" id="GO:0005886">
    <property type="term" value="C:plasma membrane"/>
    <property type="evidence" value="ECO:0007669"/>
    <property type="project" value="UniProtKB-SubCell"/>
</dbReference>
<feature type="transmembrane region" description="Helical" evidence="7">
    <location>
        <begin position="76"/>
        <end position="93"/>
    </location>
</feature>